<dbReference type="AlphaFoldDB" id="A0A5J5JW27"/>
<feature type="region of interest" description="Disordered" evidence="1">
    <location>
        <begin position="65"/>
        <end position="119"/>
    </location>
</feature>
<evidence type="ECO:0000313" key="2">
    <source>
        <dbReference type="EMBL" id="KAA9374047.1"/>
    </source>
</evidence>
<feature type="compositionally biased region" description="Low complexity" evidence="1">
    <location>
        <begin position="67"/>
        <end position="81"/>
    </location>
</feature>
<feature type="compositionally biased region" description="Pro residues" evidence="1">
    <location>
        <begin position="97"/>
        <end position="110"/>
    </location>
</feature>
<organism evidence="2 3">
    <name type="scientific">Microbispora cellulosiformans</name>
    <dbReference type="NCBI Taxonomy" id="2614688"/>
    <lineage>
        <taxon>Bacteria</taxon>
        <taxon>Bacillati</taxon>
        <taxon>Actinomycetota</taxon>
        <taxon>Actinomycetes</taxon>
        <taxon>Streptosporangiales</taxon>
        <taxon>Streptosporangiaceae</taxon>
        <taxon>Microbispora</taxon>
    </lineage>
</organism>
<keyword evidence="3" id="KW-1185">Reference proteome</keyword>
<gene>
    <name evidence="2" type="ORF">F5972_32965</name>
</gene>
<evidence type="ECO:0000256" key="1">
    <source>
        <dbReference type="SAM" id="MobiDB-lite"/>
    </source>
</evidence>
<comment type="caution">
    <text evidence="2">The sequence shown here is derived from an EMBL/GenBank/DDBJ whole genome shotgun (WGS) entry which is preliminary data.</text>
</comment>
<dbReference type="EMBL" id="VYTZ01000018">
    <property type="protein sequence ID" value="KAA9374047.1"/>
    <property type="molecule type" value="Genomic_DNA"/>
</dbReference>
<dbReference type="Proteomes" id="UP000327011">
    <property type="component" value="Unassembled WGS sequence"/>
</dbReference>
<protein>
    <submittedName>
        <fullName evidence="2">Uncharacterized protein</fullName>
    </submittedName>
</protein>
<sequence>MIAFSLGLCWLVLTPVSVWLIFGRGHRSALRAAGALTLAALQTATIALGFAQRPGAVPAQTVAVRDPGAATPGGRAPAAPGQDEPGEQSGQETPGGPAGPTPSPASPPPALSGGPACDQRVATPDAVRLSFRGRALHGLTLYWPATTGQCDTATVAVHQAGHRLRIWVQEGAEGESQEGTHHVPIRVEGGVASLSLRLSPVTRTVTRHHRRYVAIDGHTGDRIPLRSPMS</sequence>
<name>A0A5J5JW27_9ACTN</name>
<reference evidence="2 3" key="1">
    <citation type="submission" date="2019-09" db="EMBL/GenBank/DDBJ databases">
        <title>Screening of Novel Bioactive Compounds from Soil-Associated.</title>
        <authorList>
            <person name="Gong X."/>
        </authorList>
    </citation>
    <scope>NUCLEOTIDE SEQUENCE [LARGE SCALE GENOMIC DNA]</scope>
    <source>
        <strain evidence="2 3">Gxj-6</strain>
    </source>
</reference>
<dbReference type="RefSeq" id="WP_150939390.1">
    <property type="nucleotide sequence ID" value="NZ_VYTZ01000018.1"/>
</dbReference>
<accession>A0A5J5JW27</accession>
<evidence type="ECO:0000313" key="3">
    <source>
        <dbReference type="Proteomes" id="UP000327011"/>
    </source>
</evidence>
<proteinExistence type="predicted"/>